<keyword evidence="2" id="KW-0472">Membrane</keyword>
<dbReference type="AlphaFoldDB" id="A0A2A9MNY1"/>
<evidence type="ECO:0000256" key="1">
    <source>
        <dbReference type="SAM" id="MobiDB-lite"/>
    </source>
</evidence>
<feature type="compositionally biased region" description="Basic and acidic residues" evidence="1">
    <location>
        <begin position="129"/>
        <end position="153"/>
    </location>
</feature>
<dbReference type="RefSeq" id="XP_029221451.1">
    <property type="nucleotide sequence ID" value="XM_029362486.1"/>
</dbReference>
<comment type="caution">
    <text evidence="3">The sequence shown here is derived from an EMBL/GenBank/DDBJ whole genome shotgun (WGS) entry which is preliminary data.</text>
</comment>
<evidence type="ECO:0008006" key="5">
    <source>
        <dbReference type="Google" id="ProtNLM"/>
    </source>
</evidence>
<feature type="transmembrane region" description="Helical" evidence="2">
    <location>
        <begin position="252"/>
        <end position="273"/>
    </location>
</feature>
<feature type="region of interest" description="Disordered" evidence="1">
    <location>
        <begin position="1"/>
        <end position="39"/>
    </location>
</feature>
<dbReference type="KEGG" id="bbes:BESB_039000"/>
<feature type="compositionally biased region" description="Low complexity" evidence="1">
    <location>
        <begin position="611"/>
        <end position="636"/>
    </location>
</feature>
<dbReference type="OrthoDB" id="347736at2759"/>
<keyword evidence="2" id="KW-0812">Transmembrane</keyword>
<reference evidence="3 4" key="1">
    <citation type="submission" date="2017-09" db="EMBL/GenBank/DDBJ databases">
        <title>Genome sequencing of Besnoitia besnoiti strain Bb-Ger1.</title>
        <authorList>
            <person name="Schares G."/>
            <person name="Venepally P."/>
            <person name="Lorenzi H.A."/>
        </authorList>
    </citation>
    <scope>NUCLEOTIDE SEQUENCE [LARGE SCALE GENOMIC DNA]</scope>
    <source>
        <strain evidence="3 4">Bb-Ger1</strain>
    </source>
</reference>
<evidence type="ECO:0000313" key="3">
    <source>
        <dbReference type="EMBL" id="PFH37442.1"/>
    </source>
</evidence>
<sequence>MSAAAAAALAAQRAPGDGRQPLLSSSSPSSRPRSSPPYRRSLLREVLSEAELTELGLDASVDDSPSVPPSISRKQFRRLFFSSFLWILLYWGSLLALLVYVHRDGWSARRANAPQKGVYVHLGAGRGDGADDGKHASTHSSAEHATADHEDKTGNFLSTQKNGGRRFFEAEKQQEALSGRQAASALPDIVTPSSASGAASGASFPFLELGGAYTTAEALKGVVWQGEGIAPSPSAVVPESSGPELEEPSWRAWLCLVCLCLASMLYEVGVLSFLRYLTPPPRDNLFAFCQASSSLASAASSPLLATGSGCLTLLLDFVVHFCQLGDVLFIAAVLPPRFPLSLFLCCLYSVSLNSLLLFLLQLRALLSANQRDNFALHDAPASCFYVPAALASRSVSFLLSCLDVVLFVCLFALRLVCLCVALGAVLCAHLCKACGRASCLLLRARPGAQTTTALAPAHAAGAQRRLFRRAFACCGEGDAVSARDGREGDRGQALLSPGNIAALAGASSRGRAADEEGESSQPQGSQGQERERLPGCEAPADVSSCFISPSFFRGAELAADEGESSAPPPSFSPPSRRLRGGRGDGGILQQVLHGFLHAKTATHAGQESRFPVPSRSAEPESPSRNAPRSSSMPPSRSRAHRSSRLPLSSSLVSESLASPFSSAFGASLPALLFPSRRGAREATAVAPASEEALKAEDPRRARREETERARRRRDGDAEGPSAPPGAKDSEGVDRENGGSDEVATTPDVVEGGEVLKLANLFLLLDMASSTDALKNRFLPADSLETFEFGASILSLSRFYMGDLCLLFFLVYAVGAFGSVPLPAVLLCVRCFKLTLQSLLFLLKSDASIWELWCYDLE</sequence>
<dbReference type="GeneID" id="40308881"/>
<proteinExistence type="predicted"/>
<keyword evidence="4" id="KW-1185">Reference proteome</keyword>
<accession>A0A2A9MNY1</accession>
<feature type="region of interest" description="Disordered" evidence="1">
    <location>
        <begin position="603"/>
        <end position="644"/>
    </location>
</feature>
<feature type="transmembrane region" description="Helical" evidence="2">
    <location>
        <begin position="340"/>
        <end position="362"/>
    </location>
</feature>
<dbReference type="Proteomes" id="UP000224006">
    <property type="component" value="Chromosome II"/>
</dbReference>
<name>A0A2A9MNY1_BESBE</name>
<evidence type="ECO:0000313" key="4">
    <source>
        <dbReference type="Proteomes" id="UP000224006"/>
    </source>
</evidence>
<feature type="transmembrane region" description="Helical" evidence="2">
    <location>
        <begin position="313"/>
        <end position="334"/>
    </location>
</feature>
<feature type="compositionally biased region" description="Low complexity" evidence="1">
    <location>
        <begin position="21"/>
        <end position="39"/>
    </location>
</feature>
<feature type="region of interest" description="Disordered" evidence="1">
    <location>
        <begin position="506"/>
        <end position="537"/>
    </location>
</feature>
<feature type="compositionally biased region" description="Basic and acidic residues" evidence="1">
    <location>
        <begin position="691"/>
        <end position="716"/>
    </location>
</feature>
<keyword evidence="2" id="KW-1133">Transmembrane helix</keyword>
<gene>
    <name evidence="3" type="ORF">BESB_039000</name>
</gene>
<organism evidence="3 4">
    <name type="scientific">Besnoitia besnoiti</name>
    <name type="common">Apicomplexan protozoan</name>
    <dbReference type="NCBI Taxonomy" id="94643"/>
    <lineage>
        <taxon>Eukaryota</taxon>
        <taxon>Sar</taxon>
        <taxon>Alveolata</taxon>
        <taxon>Apicomplexa</taxon>
        <taxon>Conoidasida</taxon>
        <taxon>Coccidia</taxon>
        <taxon>Eucoccidiorida</taxon>
        <taxon>Eimeriorina</taxon>
        <taxon>Sarcocystidae</taxon>
        <taxon>Besnoitia</taxon>
    </lineage>
</organism>
<feature type="compositionally biased region" description="Low complexity" evidence="1">
    <location>
        <begin position="1"/>
        <end position="14"/>
    </location>
</feature>
<dbReference type="EMBL" id="NWUJ01000002">
    <property type="protein sequence ID" value="PFH37442.1"/>
    <property type="molecule type" value="Genomic_DNA"/>
</dbReference>
<evidence type="ECO:0000256" key="2">
    <source>
        <dbReference type="SAM" id="Phobius"/>
    </source>
</evidence>
<feature type="transmembrane region" description="Helical" evidence="2">
    <location>
        <begin position="404"/>
        <end position="428"/>
    </location>
</feature>
<feature type="compositionally biased region" description="Basic and acidic residues" evidence="1">
    <location>
        <begin position="727"/>
        <end position="737"/>
    </location>
</feature>
<feature type="region of interest" description="Disordered" evidence="1">
    <location>
        <begin position="129"/>
        <end position="160"/>
    </location>
</feature>
<feature type="transmembrane region" description="Helical" evidence="2">
    <location>
        <begin position="798"/>
        <end position="817"/>
    </location>
</feature>
<feature type="region of interest" description="Disordered" evidence="1">
    <location>
        <begin position="683"/>
        <end position="745"/>
    </location>
</feature>
<feature type="region of interest" description="Disordered" evidence="1">
    <location>
        <begin position="558"/>
        <end position="586"/>
    </location>
</feature>
<protein>
    <recommendedName>
        <fullName evidence="5">Transmembrane protein</fullName>
    </recommendedName>
</protein>
<feature type="transmembrane region" description="Helical" evidence="2">
    <location>
        <begin position="79"/>
        <end position="101"/>
    </location>
</feature>
<dbReference type="VEuPathDB" id="ToxoDB:BESB_039000"/>